<evidence type="ECO:0000256" key="1">
    <source>
        <dbReference type="ARBA" id="ARBA00009353"/>
    </source>
</evidence>
<dbReference type="CDD" id="cd05242">
    <property type="entry name" value="SDR_a8"/>
    <property type="match status" value="1"/>
</dbReference>
<name>A0AA48KRA9_9ALTE</name>
<dbReference type="InterPro" id="IPR001509">
    <property type="entry name" value="Epimerase_deHydtase"/>
</dbReference>
<dbReference type="InterPro" id="IPR013549">
    <property type="entry name" value="DUF1731"/>
</dbReference>
<dbReference type="InterPro" id="IPR010099">
    <property type="entry name" value="SDR39U1"/>
</dbReference>
<feature type="domain" description="DUF1731" evidence="3">
    <location>
        <begin position="258"/>
        <end position="304"/>
    </location>
</feature>
<protein>
    <submittedName>
        <fullName evidence="4">Epimerase</fullName>
    </submittedName>
</protein>
<sequence length="306" mass="34073">MKILLTGASGLIGREIIKQVTIEKHDIVGVSRNIPAAKKQLRKLYGPQIDAKVEWISGVDSIKHLNDFDAVINLAGEPIVGKRWSDEQKLKLQNSRWLITKRLADLVKASESPPAVFISGSAIGFYGRQDATPIDESFTDVHDEFSHQLCKKWEQLALSAQEKTRVCVLRTGIVLSNKGGALEKMLLPFKLGLGGPIGDGEHYMPWIHLEDMARAIMHLLHNENCQGAYNFTAPNPVTNREFSKTLASVLHRPAIFPMPAKVLQLIMGEMSDLLTTGQNVIPAKLQESGYQFMFRELKPALEDLNL</sequence>
<dbReference type="KEGG" id="pmaw:MACH26_14480"/>
<organism evidence="4 5">
    <name type="scientific">Planctobacterium marinum</name>
    <dbReference type="NCBI Taxonomy" id="1631968"/>
    <lineage>
        <taxon>Bacteria</taxon>
        <taxon>Pseudomonadati</taxon>
        <taxon>Pseudomonadota</taxon>
        <taxon>Gammaproteobacteria</taxon>
        <taxon>Alteromonadales</taxon>
        <taxon>Alteromonadaceae</taxon>
        <taxon>Planctobacterium</taxon>
    </lineage>
</organism>
<dbReference type="NCBIfam" id="TIGR01777">
    <property type="entry name" value="yfcH"/>
    <property type="match status" value="1"/>
</dbReference>
<accession>A0AA48KRA9</accession>
<evidence type="ECO:0000313" key="4">
    <source>
        <dbReference type="EMBL" id="BDX05927.1"/>
    </source>
</evidence>
<gene>
    <name evidence="4" type="primary">yfcH</name>
    <name evidence="4" type="ORF">MACH26_14480</name>
</gene>
<dbReference type="Proteomes" id="UP001333710">
    <property type="component" value="Chromosome"/>
</dbReference>
<dbReference type="Pfam" id="PF08338">
    <property type="entry name" value="DUF1731"/>
    <property type="match status" value="1"/>
</dbReference>
<dbReference type="EMBL" id="AP027272">
    <property type="protein sequence ID" value="BDX05927.1"/>
    <property type="molecule type" value="Genomic_DNA"/>
</dbReference>
<dbReference type="RefSeq" id="WP_338291936.1">
    <property type="nucleotide sequence ID" value="NZ_AP027272.1"/>
</dbReference>
<feature type="domain" description="NAD-dependent epimerase/dehydratase" evidence="2">
    <location>
        <begin position="3"/>
        <end position="230"/>
    </location>
</feature>
<dbReference type="PANTHER" id="PTHR11092:SF0">
    <property type="entry name" value="EPIMERASE FAMILY PROTEIN SDR39U1"/>
    <property type="match status" value="1"/>
</dbReference>
<keyword evidence="5" id="KW-1185">Reference proteome</keyword>
<dbReference type="InterPro" id="IPR036291">
    <property type="entry name" value="NAD(P)-bd_dom_sf"/>
</dbReference>
<dbReference type="SUPFAM" id="SSF51735">
    <property type="entry name" value="NAD(P)-binding Rossmann-fold domains"/>
    <property type="match status" value="1"/>
</dbReference>
<dbReference type="Gene3D" id="3.40.50.720">
    <property type="entry name" value="NAD(P)-binding Rossmann-like Domain"/>
    <property type="match status" value="1"/>
</dbReference>
<evidence type="ECO:0000313" key="5">
    <source>
        <dbReference type="Proteomes" id="UP001333710"/>
    </source>
</evidence>
<reference evidence="4" key="1">
    <citation type="submission" date="2023-01" db="EMBL/GenBank/DDBJ databases">
        <title>Complete genome sequence of Planctobacterium marinum strain Dej080120_11.</title>
        <authorList>
            <person name="Ueki S."/>
            <person name="Maruyama F."/>
        </authorList>
    </citation>
    <scope>NUCLEOTIDE SEQUENCE</scope>
    <source>
        <strain evidence="4">Dej080120_11</strain>
    </source>
</reference>
<dbReference type="PANTHER" id="PTHR11092">
    <property type="entry name" value="SUGAR NUCLEOTIDE EPIMERASE RELATED"/>
    <property type="match status" value="1"/>
</dbReference>
<evidence type="ECO:0000259" key="2">
    <source>
        <dbReference type="Pfam" id="PF01370"/>
    </source>
</evidence>
<comment type="similarity">
    <text evidence="1">Belongs to the NAD(P)-dependent epimerase/dehydratase family. SDR39U1 subfamily.</text>
</comment>
<proteinExistence type="inferred from homology"/>
<dbReference type="AlphaFoldDB" id="A0AA48KRA9"/>
<evidence type="ECO:0000259" key="3">
    <source>
        <dbReference type="Pfam" id="PF08338"/>
    </source>
</evidence>
<dbReference type="Pfam" id="PF01370">
    <property type="entry name" value="Epimerase"/>
    <property type="match status" value="1"/>
</dbReference>